<proteinExistence type="predicted"/>
<protein>
    <recommendedName>
        <fullName evidence="3">PemK-like, MazF-like toxin of type II toxin-antitoxin system</fullName>
    </recommendedName>
</protein>
<dbReference type="STRING" id="260084.SAMN02927928_1872"/>
<dbReference type="Proteomes" id="UP000199150">
    <property type="component" value="Unassembled WGS sequence"/>
</dbReference>
<sequence length="142" mass="16036">MSLPKPEPGLVISYAYVWRYEDRAGQQEGRKDRPCVIILAVEQADDRTLVSLAPVTHSRPAFDAAVELPPRVKTHLGLDDQPSWIITDELNQFVWPGFDLRPVKGGTNGFAYGFLPPNLFEKVRQSVLSAAQQHRTRIVKRD</sequence>
<gene>
    <name evidence="1" type="ORF">SAMN02927928_1872</name>
</gene>
<accession>A0A1G4RF38</accession>
<evidence type="ECO:0000313" key="2">
    <source>
        <dbReference type="Proteomes" id="UP000199150"/>
    </source>
</evidence>
<keyword evidence="2" id="KW-1185">Reference proteome</keyword>
<evidence type="ECO:0000313" key="1">
    <source>
        <dbReference type="EMBL" id="SCW55563.1"/>
    </source>
</evidence>
<organism evidence="1 2">
    <name type="scientific">Asticcacaulis taihuensis</name>
    <dbReference type="NCBI Taxonomy" id="260084"/>
    <lineage>
        <taxon>Bacteria</taxon>
        <taxon>Pseudomonadati</taxon>
        <taxon>Pseudomonadota</taxon>
        <taxon>Alphaproteobacteria</taxon>
        <taxon>Caulobacterales</taxon>
        <taxon>Caulobacteraceae</taxon>
        <taxon>Asticcacaulis</taxon>
    </lineage>
</organism>
<dbReference type="AlphaFoldDB" id="A0A1G4RF38"/>
<dbReference type="EMBL" id="FMTS01000002">
    <property type="protein sequence ID" value="SCW55563.1"/>
    <property type="molecule type" value="Genomic_DNA"/>
</dbReference>
<dbReference type="OrthoDB" id="7432864at2"/>
<name>A0A1G4RF38_9CAUL</name>
<reference evidence="2" key="1">
    <citation type="submission" date="2016-10" db="EMBL/GenBank/DDBJ databases">
        <authorList>
            <person name="Varghese N."/>
            <person name="Submissions S."/>
        </authorList>
    </citation>
    <scope>NUCLEOTIDE SEQUENCE [LARGE SCALE GENOMIC DNA]</scope>
    <source>
        <strain evidence="2">CGMCC 1.3431</strain>
    </source>
</reference>
<dbReference type="RefSeq" id="WP_090646809.1">
    <property type="nucleotide sequence ID" value="NZ_CBCRYE010000004.1"/>
</dbReference>
<evidence type="ECO:0008006" key="3">
    <source>
        <dbReference type="Google" id="ProtNLM"/>
    </source>
</evidence>